<evidence type="ECO:0000313" key="1">
    <source>
        <dbReference type="EMBL" id="GMN34420.1"/>
    </source>
</evidence>
<organism evidence="1 2">
    <name type="scientific">Ficus carica</name>
    <name type="common">Common fig</name>
    <dbReference type="NCBI Taxonomy" id="3494"/>
    <lineage>
        <taxon>Eukaryota</taxon>
        <taxon>Viridiplantae</taxon>
        <taxon>Streptophyta</taxon>
        <taxon>Embryophyta</taxon>
        <taxon>Tracheophyta</taxon>
        <taxon>Spermatophyta</taxon>
        <taxon>Magnoliopsida</taxon>
        <taxon>eudicotyledons</taxon>
        <taxon>Gunneridae</taxon>
        <taxon>Pentapetalae</taxon>
        <taxon>rosids</taxon>
        <taxon>fabids</taxon>
        <taxon>Rosales</taxon>
        <taxon>Moraceae</taxon>
        <taxon>Ficeae</taxon>
        <taxon>Ficus</taxon>
    </lineage>
</organism>
<comment type="caution">
    <text evidence="1">The sequence shown here is derived from an EMBL/GenBank/DDBJ whole genome shotgun (WGS) entry which is preliminary data.</text>
</comment>
<dbReference type="Proteomes" id="UP001187192">
    <property type="component" value="Unassembled WGS sequence"/>
</dbReference>
<accession>A0AA88CWD8</accession>
<keyword evidence="2" id="KW-1185">Reference proteome</keyword>
<dbReference type="AlphaFoldDB" id="A0AA88CWD8"/>
<evidence type="ECO:0000313" key="2">
    <source>
        <dbReference type="Proteomes" id="UP001187192"/>
    </source>
</evidence>
<dbReference type="EMBL" id="BTGU01000004">
    <property type="protein sequence ID" value="GMN34420.1"/>
    <property type="molecule type" value="Genomic_DNA"/>
</dbReference>
<name>A0AA88CWD8_FICCA</name>
<sequence>MGILPIGYKRKEGRKQLRAARNDVAAGHVRRLNSDLLTLHISAWARFPLLLSTGSDPNPNLFVSRDDLLFKMARDLELL</sequence>
<reference evidence="1" key="1">
    <citation type="submission" date="2023-07" db="EMBL/GenBank/DDBJ databases">
        <title>draft genome sequence of fig (Ficus carica).</title>
        <authorList>
            <person name="Takahashi T."/>
            <person name="Nishimura K."/>
        </authorList>
    </citation>
    <scope>NUCLEOTIDE SEQUENCE</scope>
</reference>
<protein>
    <submittedName>
        <fullName evidence="1">Uncharacterized protein</fullName>
    </submittedName>
</protein>
<proteinExistence type="predicted"/>
<gene>
    <name evidence="1" type="ORF">TIFTF001_004670</name>
</gene>